<dbReference type="PANTHER" id="PTHR43792">
    <property type="entry name" value="GNAT FAMILY, PUTATIVE (AFU_ORTHOLOGUE AFUA_3G00765)-RELATED-RELATED"/>
    <property type="match status" value="1"/>
</dbReference>
<name>A0A2W1JD11_9CYAN</name>
<proteinExistence type="predicted"/>
<evidence type="ECO:0000259" key="1">
    <source>
        <dbReference type="PROSITE" id="PS51186"/>
    </source>
</evidence>
<dbReference type="SUPFAM" id="SSF55729">
    <property type="entry name" value="Acyl-CoA N-acyltransferases (Nat)"/>
    <property type="match status" value="1"/>
</dbReference>
<dbReference type="PANTHER" id="PTHR43792:SF1">
    <property type="entry name" value="N-ACETYLTRANSFERASE DOMAIN-CONTAINING PROTEIN"/>
    <property type="match status" value="1"/>
</dbReference>
<reference evidence="2 3" key="1">
    <citation type="journal article" date="2018" name="Sci. Rep.">
        <title>A novel species of the marine cyanobacterium Acaryochloris with a unique pigment content and lifestyle.</title>
        <authorList>
            <person name="Partensky F."/>
            <person name="Six C."/>
            <person name="Ratin M."/>
            <person name="Garczarek L."/>
            <person name="Vaulot D."/>
            <person name="Probert I."/>
            <person name="Calteau A."/>
            <person name="Gourvil P."/>
            <person name="Marie D."/>
            <person name="Grebert T."/>
            <person name="Bouchier C."/>
            <person name="Le Panse S."/>
            <person name="Gachenot M."/>
            <person name="Rodriguez F."/>
            <person name="Garrido J.L."/>
        </authorList>
    </citation>
    <scope>NUCLEOTIDE SEQUENCE [LARGE SCALE GENOMIC DNA]</scope>
    <source>
        <strain evidence="2 3">RCC1774</strain>
    </source>
</reference>
<accession>A0A2W1JD11</accession>
<dbReference type="Proteomes" id="UP000248857">
    <property type="component" value="Unassembled WGS sequence"/>
</dbReference>
<dbReference type="InterPro" id="IPR016181">
    <property type="entry name" value="Acyl_CoA_acyltransferase"/>
</dbReference>
<dbReference type="Pfam" id="PF13302">
    <property type="entry name" value="Acetyltransf_3"/>
    <property type="match status" value="1"/>
</dbReference>
<dbReference type="GO" id="GO:0016747">
    <property type="term" value="F:acyltransferase activity, transferring groups other than amino-acyl groups"/>
    <property type="evidence" value="ECO:0007669"/>
    <property type="project" value="InterPro"/>
</dbReference>
<feature type="domain" description="N-acetyltransferase" evidence="1">
    <location>
        <begin position="8"/>
        <end position="164"/>
    </location>
</feature>
<dbReference type="Gene3D" id="3.40.630.30">
    <property type="match status" value="1"/>
</dbReference>
<dbReference type="OrthoDB" id="9785602at2"/>
<dbReference type="InterPro" id="IPR051531">
    <property type="entry name" value="N-acetyltransferase"/>
</dbReference>
<sequence>MWLETQRLVLRELRKEDVQDLAPILADPKVMTFSPTGVVSISQTQEKVESFIACYREFGFGKWAVLLKDHQKLIGYYGLAVKQIDGNNEKELGYRLDSELWGQGLATEGASAAIQYGFEQFKLPYILGIVERENTASIRVLEKIGMRYKRTTIFHEVEMDVYRVDAPDFILD</sequence>
<dbReference type="AlphaFoldDB" id="A0A2W1JD11"/>
<gene>
    <name evidence="2" type="ORF">C1752_04497</name>
</gene>
<dbReference type="InterPro" id="IPR000182">
    <property type="entry name" value="GNAT_dom"/>
</dbReference>
<organism evidence="2 3">
    <name type="scientific">Acaryochloris thomasi RCC1774</name>
    <dbReference type="NCBI Taxonomy" id="1764569"/>
    <lineage>
        <taxon>Bacteria</taxon>
        <taxon>Bacillati</taxon>
        <taxon>Cyanobacteriota</taxon>
        <taxon>Cyanophyceae</taxon>
        <taxon>Acaryochloridales</taxon>
        <taxon>Acaryochloridaceae</taxon>
        <taxon>Acaryochloris</taxon>
        <taxon>Acaryochloris thomasi</taxon>
    </lineage>
</organism>
<evidence type="ECO:0000313" key="2">
    <source>
        <dbReference type="EMBL" id="PZD71820.1"/>
    </source>
</evidence>
<dbReference type="PROSITE" id="PS51186">
    <property type="entry name" value="GNAT"/>
    <property type="match status" value="1"/>
</dbReference>
<comment type="caution">
    <text evidence="2">The sequence shown here is derived from an EMBL/GenBank/DDBJ whole genome shotgun (WGS) entry which is preliminary data.</text>
</comment>
<protein>
    <recommendedName>
        <fullName evidence="1">N-acetyltransferase domain-containing protein</fullName>
    </recommendedName>
</protein>
<dbReference type="EMBL" id="PQWO01000014">
    <property type="protein sequence ID" value="PZD71820.1"/>
    <property type="molecule type" value="Genomic_DNA"/>
</dbReference>
<evidence type="ECO:0000313" key="3">
    <source>
        <dbReference type="Proteomes" id="UP000248857"/>
    </source>
</evidence>
<keyword evidence="3" id="KW-1185">Reference proteome</keyword>